<dbReference type="InterPro" id="IPR009091">
    <property type="entry name" value="RCC1/BLIP-II"/>
</dbReference>
<dbReference type="Pfam" id="PF05327">
    <property type="entry name" value="RRN3"/>
    <property type="match status" value="1"/>
</dbReference>
<name>A0A1Q9CXB7_SYMMI</name>
<dbReference type="OrthoDB" id="26970at2759"/>
<dbReference type="GO" id="GO:0001181">
    <property type="term" value="F:RNA polymerase I general transcription initiation factor activity"/>
    <property type="evidence" value="ECO:0007669"/>
    <property type="project" value="InterPro"/>
</dbReference>
<dbReference type="GO" id="GO:0005737">
    <property type="term" value="C:cytoplasm"/>
    <property type="evidence" value="ECO:0007669"/>
    <property type="project" value="TreeGrafter"/>
</dbReference>
<protein>
    <submittedName>
        <fullName evidence="1">Uncharacterized protein</fullName>
    </submittedName>
</protein>
<dbReference type="EMBL" id="LSRX01000856">
    <property type="protein sequence ID" value="OLP87525.1"/>
    <property type="molecule type" value="Genomic_DNA"/>
</dbReference>
<gene>
    <name evidence="1" type="ORF">AK812_SmicGene31243</name>
</gene>
<dbReference type="InterPro" id="IPR051553">
    <property type="entry name" value="Ran_GTPase-activating"/>
</dbReference>
<dbReference type="InterPro" id="IPR007991">
    <property type="entry name" value="RNA_pol_I_trans_ini_fac_RRN3"/>
</dbReference>
<dbReference type="Pfam" id="PF13540">
    <property type="entry name" value="RCC1_2"/>
    <property type="match status" value="2"/>
</dbReference>
<dbReference type="PANTHER" id="PTHR45982">
    <property type="entry name" value="REGULATOR OF CHROMOSOME CONDENSATION"/>
    <property type="match status" value="1"/>
</dbReference>
<comment type="caution">
    <text evidence="1">The sequence shown here is derived from an EMBL/GenBank/DDBJ whole genome shotgun (WGS) entry which is preliminary data.</text>
</comment>
<reference evidence="1 2" key="1">
    <citation type="submission" date="2016-02" db="EMBL/GenBank/DDBJ databases">
        <title>Genome analysis of coral dinoflagellate symbionts highlights evolutionary adaptations to a symbiotic lifestyle.</title>
        <authorList>
            <person name="Aranda M."/>
            <person name="Li Y."/>
            <person name="Liew Y.J."/>
            <person name="Baumgarten S."/>
            <person name="Simakov O."/>
            <person name="Wilson M."/>
            <person name="Piel J."/>
            <person name="Ashoor H."/>
            <person name="Bougouffa S."/>
            <person name="Bajic V.B."/>
            <person name="Ryu T."/>
            <person name="Ravasi T."/>
            <person name="Bayer T."/>
            <person name="Micklem G."/>
            <person name="Kim H."/>
            <person name="Bhak J."/>
            <person name="Lajeunesse T.C."/>
            <person name="Voolstra C.R."/>
        </authorList>
    </citation>
    <scope>NUCLEOTIDE SEQUENCE [LARGE SCALE GENOMIC DNA]</scope>
    <source>
        <strain evidence="1 2">CCMP2467</strain>
    </source>
</reference>
<evidence type="ECO:0000313" key="2">
    <source>
        <dbReference type="Proteomes" id="UP000186817"/>
    </source>
</evidence>
<dbReference type="Gene3D" id="2.130.10.30">
    <property type="entry name" value="Regulator of chromosome condensation 1/beta-lactamase-inhibitor protein II"/>
    <property type="match status" value="1"/>
</dbReference>
<sequence>MTHFLDVSHDVAKGDLDIDNLKGIFKNKAWSDLPVFMKLRGNPNFDYKTQHFIQEQSNGNYTVIKHVFLLKQRLPQTKLEAFAMGKCYEIAWGQGNKVVERKALQWMLEQTGGLQFRQFSLSTERKRPMASSAMGTTSTEDDQDAGWDFILEHGERDRSQLKQLRWIHRHINKDGCPIRGWSEKLVQRALDSLANDNCLAKLVTRYDLTIQDLHPTFLDNIFQDAIGFLLDHSLWLMGEPGVGKTPLARITAMMFSRYHGGDGHFRTAEDFDFFRGLHFNKSTPALYDDGDVSLERWTAAKFVQGQLRVIIDNSYANLEVANPQVARQEKRKEYLNLCTQRQVQIDSDINKLEQKLPPEDEADAAQLVGKELQDAQVFGDGGEQAGRGVRLFMQKHLSLAKEQDYNKSKLVVTLMHIFDGAVLHTHKVRCVQFLWFYLSNLDVTYAEVAYNAREAGLAFAAFFWAQRAPFQSFLADRPGSWCVPTLGQSRFAGPRKMNRRTRTCAFPPRSGDVRVSNSCVVRKSVFSGHVQRGLPPDFVPVSVVSVGGLHTCAMRADGQLVCFGGCNVFGQRDVPADLGPVLAVSAGLSHTCAVRSDGQLVCFGHNDYGQCDVPADLGPVLAVSGAIFILVQCGQMVSSSALDVMVIGRVTCQQIWDQFWQSQRAVCILVQFGQMASSSALNHRAGVGGVTRQQIWDQFWPFQQALRILVQSGQMVSSYALDTTIMDSVTCQQIWMVSSSALDVMVIGRVTCQQIWDQFWQSQRAVCILVQFGQMASSSALNHRAGVGGVTRQQIWDQFWPFQQALRILVQSGQMVSSYALDTTIMDSVTCQQIWDQFWQSQGRFLYLCSAVRWSARLLWT</sequence>
<organism evidence="1 2">
    <name type="scientific">Symbiodinium microadriaticum</name>
    <name type="common">Dinoflagellate</name>
    <name type="synonym">Zooxanthella microadriatica</name>
    <dbReference type="NCBI Taxonomy" id="2951"/>
    <lineage>
        <taxon>Eukaryota</taxon>
        <taxon>Sar</taxon>
        <taxon>Alveolata</taxon>
        <taxon>Dinophyceae</taxon>
        <taxon>Suessiales</taxon>
        <taxon>Symbiodiniaceae</taxon>
        <taxon>Symbiodinium</taxon>
    </lineage>
</organism>
<dbReference type="AlphaFoldDB" id="A0A1Q9CXB7"/>
<evidence type="ECO:0000313" key="1">
    <source>
        <dbReference type="EMBL" id="OLP87525.1"/>
    </source>
</evidence>
<dbReference type="GO" id="GO:0005085">
    <property type="term" value="F:guanyl-nucleotide exchange factor activity"/>
    <property type="evidence" value="ECO:0007669"/>
    <property type="project" value="TreeGrafter"/>
</dbReference>
<dbReference type="Proteomes" id="UP000186817">
    <property type="component" value="Unassembled WGS sequence"/>
</dbReference>
<accession>A0A1Q9CXB7</accession>
<proteinExistence type="predicted"/>
<dbReference type="SUPFAM" id="SSF50985">
    <property type="entry name" value="RCC1/BLIP-II"/>
    <property type="match status" value="1"/>
</dbReference>
<dbReference type="GO" id="GO:0006361">
    <property type="term" value="P:transcription initiation at RNA polymerase I promoter"/>
    <property type="evidence" value="ECO:0007669"/>
    <property type="project" value="InterPro"/>
</dbReference>
<keyword evidence="2" id="KW-1185">Reference proteome</keyword>
<dbReference type="PANTHER" id="PTHR45982:SF1">
    <property type="entry name" value="REGULATOR OF CHROMOSOME CONDENSATION"/>
    <property type="match status" value="1"/>
</dbReference>